<sequence length="117" mass="12141">MAGDTACVGLGGAIHYPDPAAAAVPRPAPHRSTRGCGRRAQGQSRRWLADDGRAPGGVRWWAAWAAQPLTSFCLLPSSWLSSTSSPCGCRLLPTPPPMDVDSDSAAGGKPTQMDLGD</sequence>
<dbReference type="Proteomes" id="UP000008022">
    <property type="component" value="Unassembled WGS sequence"/>
</dbReference>
<name>A0A0E0PXK0_ORYRU</name>
<feature type="region of interest" description="Disordered" evidence="1">
    <location>
        <begin position="23"/>
        <end position="51"/>
    </location>
</feature>
<dbReference type="HOGENOM" id="CLU_2088779_0_0_1"/>
<dbReference type="OMA" id="MAGDTAC"/>
<evidence type="ECO:0000313" key="3">
    <source>
        <dbReference type="Proteomes" id="UP000008022"/>
    </source>
</evidence>
<dbReference type="EnsemblPlants" id="ORUFI06G14910.1">
    <property type="protein sequence ID" value="ORUFI06G14910.1"/>
    <property type="gene ID" value="ORUFI06G14910"/>
</dbReference>
<dbReference type="Gramene" id="ORUFI06G14910.1">
    <property type="protein sequence ID" value="ORUFI06G14910.1"/>
    <property type="gene ID" value="ORUFI06G14910"/>
</dbReference>
<keyword evidence="3" id="KW-1185">Reference proteome</keyword>
<feature type="compositionally biased region" description="Basic residues" evidence="1">
    <location>
        <begin position="28"/>
        <end position="37"/>
    </location>
</feature>
<accession>A0A0E0PXK0</accession>
<organism evidence="2 3">
    <name type="scientific">Oryza rufipogon</name>
    <name type="common">Brownbeard rice</name>
    <name type="synonym">Asian wild rice</name>
    <dbReference type="NCBI Taxonomy" id="4529"/>
    <lineage>
        <taxon>Eukaryota</taxon>
        <taxon>Viridiplantae</taxon>
        <taxon>Streptophyta</taxon>
        <taxon>Embryophyta</taxon>
        <taxon>Tracheophyta</taxon>
        <taxon>Spermatophyta</taxon>
        <taxon>Magnoliopsida</taxon>
        <taxon>Liliopsida</taxon>
        <taxon>Poales</taxon>
        <taxon>Poaceae</taxon>
        <taxon>BOP clade</taxon>
        <taxon>Oryzoideae</taxon>
        <taxon>Oryzeae</taxon>
        <taxon>Oryzinae</taxon>
        <taxon>Oryza</taxon>
    </lineage>
</organism>
<protein>
    <submittedName>
        <fullName evidence="2">Uncharacterized protein</fullName>
    </submittedName>
</protein>
<reference evidence="3" key="1">
    <citation type="submission" date="2013-06" db="EMBL/GenBank/DDBJ databases">
        <authorList>
            <person name="Zhao Q."/>
        </authorList>
    </citation>
    <scope>NUCLEOTIDE SEQUENCE</scope>
    <source>
        <strain evidence="3">cv. W1943</strain>
    </source>
</reference>
<proteinExistence type="predicted"/>
<evidence type="ECO:0000313" key="2">
    <source>
        <dbReference type="EnsemblPlants" id="ORUFI06G14910.1"/>
    </source>
</evidence>
<evidence type="ECO:0000256" key="1">
    <source>
        <dbReference type="SAM" id="MobiDB-lite"/>
    </source>
</evidence>
<dbReference type="AlphaFoldDB" id="A0A0E0PXK0"/>
<feature type="region of interest" description="Disordered" evidence="1">
    <location>
        <begin position="92"/>
        <end position="117"/>
    </location>
</feature>
<reference evidence="2" key="2">
    <citation type="submission" date="2015-06" db="UniProtKB">
        <authorList>
            <consortium name="EnsemblPlants"/>
        </authorList>
    </citation>
    <scope>IDENTIFICATION</scope>
</reference>